<dbReference type="Gene3D" id="1.25.40.10">
    <property type="entry name" value="Tetratricopeptide repeat domain"/>
    <property type="match status" value="1"/>
</dbReference>
<accession>A0ABT7V865</accession>
<dbReference type="SUPFAM" id="SSF48452">
    <property type="entry name" value="TPR-like"/>
    <property type="match status" value="1"/>
</dbReference>
<name>A0ABT7V865_9ACTN</name>
<protein>
    <recommendedName>
        <fullName evidence="4">Tetratricopeptide repeat protein</fullName>
    </recommendedName>
</protein>
<feature type="region of interest" description="Disordered" evidence="1">
    <location>
        <begin position="278"/>
        <end position="301"/>
    </location>
</feature>
<reference evidence="2 3" key="2">
    <citation type="submission" date="2023-06" db="EMBL/GenBank/DDBJ databases">
        <authorList>
            <person name="Zeman M."/>
            <person name="Kubasova T."/>
            <person name="Jahodarova E."/>
            <person name="Nykrynova M."/>
            <person name="Rychlik I."/>
        </authorList>
    </citation>
    <scope>NUCLEOTIDE SEQUENCE [LARGE SCALE GENOMIC DNA]</scope>
    <source>
        <strain evidence="2 3">154_Feed</strain>
    </source>
</reference>
<reference evidence="3" key="1">
    <citation type="submission" date="2023-06" db="EMBL/GenBank/DDBJ databases">
        <title>Identification and characterization of horizontal gene transfer across gut microbiota members of farm animals based on homology search.</title>
        <authorList>
            <person name="Zeman M."/>
            <person name="Kubasova T."/>
            <person name="Jahodarova E."/>
            <person name="Nykrynova M."/>
            <person name="Rychlik I."/>
        </authorList>
    </citation>
    <scope>NUCLEOTIDE SEQUENCE [LARGE SCALE GENOMIC DNA]</scope>
    <source>
        <strain evidence="3">154_Feed</strain>
    </source>
</reference>
<feature type="compositionally biased region" description="Basic and acidic residues" evidence="1">
    <location>
        <begin position="290"/>
        <end position="301"/>
    </location>
</feature>
<evidence type="ECO:0000256" key="1">
    <source>
        <dbReference type="SAM" id="MobiDB-lite"/>
    </source>
</evidence>
<dbReference type="InterPro" id="IPR011990">
    <property type="entry name" value="TPR-like_helical_dom_sf"/>
</dbReference>
<gene>
    <name evidence="2" type="ORF">QUW28_04125</name>
</gene>
<dbReference type="Proteomes" id="UP001529421">
    <property type="component" value="Unassembled WGS sequence"/>
</dbReference>
<organism evidence="2 3">
    <name type="scientific">Enorma phocaeensis</name>
    <dbReference type="NCBI Taxonomy" id="1871019"/>
    <lineage>
        <taxon>Bacteria</taxon>
        <taxon>Bacillati</taxon>
        <taxon>Actinomycetota</taxon>
        <taxon>Coriobacteriia</taxon>
        <taxon>Coriobacteriales</taxon>
        <taxon>Coriobacteriaceae</taxon>
        <taxon>Enorma</taxon>
    </lineage>
</organism>
<evidence type="ECO:0000313" key="2">
    <source>
        <dbReference type="EMBL" id="MDM8274685.1"/>
    </source>
</evidence>
<evidence type="ECO:0008006" key="4">
    <source>
        <dbReference type="Google" id="ProtNLM"/>
    </source>
</evidence>
<proteinExistence type="predicted"/>
<dbReference type="RefSeq" id="WP_289544784.1">
    <property type="nucleotide sequence ID" value="NZ_JAUDDZ010000004.1"/>
</dbReference>
<comment type="caution">
    <text evidence="2">The sequence shown here is derived from an EMBL/GenBank/DDBJ whole genome shotgun (WGS) entry which is preliminary data.</text>
</comment>
<sequence length="301" mass="33043">MDLPFTERDIQYAENFLAQGDMGTALPLLLALRDEAEEYIDAECQTTDDTQFFSFADTFERLAYRRVEKDPRTLVQVGAPFDRLYSDLAFAYIRQQEYVLARDALMQAVRWNPMNCNYRLDLAELFRALGNTQEWAALSASVIERASDPTAGGRAYANLGQFFLDEDNLAAAVGCARLALNSAGGDARTTRLMGRLNSERPEWQEIEDAEALATLAEQGISVSPNAEIAVCLLMCASNAAAEGDRDEATRLTVRARNLVGEPAAKALIKLIRESDAELAQEQASSGAEAGDVREAGEDDHA</sequence>
<evidence type="ECO:0000313" key="3">
    <source>
        <dbReference type="Proteomes" id="UP001529421"/>
    </source>
</evidence>
<dbReference type="EMBL" id="JAUDDZ010000004">
    <property type="protein sequence ID" value="MDM8274685.1"/>
    <property type="molecule type" value="Genomic_DNA"/>
</dbReference>
<keyword evidence="3" id="KW-1185">Reference proteome</keyword>